<evidence type="ECO:0000256" key="2">
    <source>
        <dbReference type="ARBA" id="ARBA00004975"/>
    </source>
</evidence>
<evidence type="ECO:0000256" key="6">
    <source>
        <dbReference type="ARBA" id="ARBA00022679"/>
    </source>
</evidence>
<feature type="binding site" evidence="8">
    <location>
        <position position="238"/>
    </location>
    <ligand>
        <name>L-ornithine</name>
        <dbReference type="ChEBI" id="CHEBI:46911"/>
    </ligand>
</feature>
<comment type="pathway">
    <text evidence="2">Amino-acid biosynthesis; L-arginine biosynthesis; L-arginine from L-ornithine and carbamoyl phosphate: step 1/3.</text>
</comment>
<dbReference type="HAMAP" id="MF_01109">
    <property type="entry name" value="OTCase"/>
    <property type="match status" value="1"/>
</dbReference>
<dbReference type="InterPro" id="IPR002292">
    <property type="entry name" value="Orn/put_carbamltrans"/>
</dbReference>
<dbReference type="InterPro" id="IPR006132">
    <property type="entry name" value="Asp/Orn_carbamoyltranf_P-bd"/>
</dbReference>
<reference evidence="11" key="2">
    <citation type="journal article" date="2021" name="Microbiol. Resour. Announc.">
        <title>Complete Genome Sequence of Polycladomyces abyssicola JIR-001T, Isolated from Hemipelagic Sediment in Deep Seawater.</title>
        <authorList>
            <person name="Tsubouchi T."/>
            <person name="Kaneko Y."/>
        </authorList>
    </citation>
    <scope>NUCLEOTIDE SEQUENCE</scope>
    <source>
        <strain evidence="11">JIR-001</strain>
    </source>
</reference>
<evidence type="ECO:0000256" key="3">
    <source>
        <dbReference type="ARBA" id="ARBA00007805"/>
    </source>
</evidence>
<keyword evidence="8" id="KW-0963">Cytoplasm</keyword>
<evidence type="ECO:0000313" key="11">
    <source>
        <dbReference type="EMBL" id="BCU83182.1"/>
    </source>
</evidence>
<dbReference type="PANTHER" id="PTHR45753:SF3">
    <property type="entry name" value="ORNITHINE TRANSCARBAMYLASE, MITOCHONDRIAL"/>
    <property type="match status" value="1"/>
</dbReference>
<dbReference type="PRINTS" id="PR00100">
    <property type="entry name" value="AOTCASE"/>
</dbReference>
<dbReference type="GO" id="GO:0005737">
    <property type="term" value="C:cytoplasm"/>
    <property type="evidence" value="ECO:0007669"/>
    <property type="project" value="UniProtKB-SubCell"/>
</dbReference>
<dbReference type="InterPro" id="IPR024904">
    <property type="entry name" value="OTCase_ArgI"/>
</dbReference>
<dbReference type="EC" id="2.1.3.3" evidence="4 8"/>
<dbReference type="PANTHER" id="PTHR45753">
    <property type="entry name" value="ORNITHINE CARBAMOYLTRANSFERASE, MITOCHONDRIAL"/>
    <property type="match status" value="1"/>
</dbReference>
<dbReference type="InterPro" id="IPR006131">
    <property type="entry name" value="Asp_carbamoyltransf_Asp/Orn-bd"/>
</dbReference>
<keyword evidence="6 8" id="KW-0808">Transferase</keyword>
<dbReference type="AlphaFoldDB" id="A0A8D5UK03"/>
<sequence length="319" mass="34948">MSVALVPVQAEPLKGRDCLSLADWKPEEIGLILDVAQRLKEKQRRGERYTPLAGKTLAMIFDKPSTRTRVSFETGIAQLGGYALSLNRNELQMGRGETIADTARVLSRYVDGILIRTFGHRTVVELARYAEVPVINGLTDLHHPCQVLADLLTLREKKGTLAGLKLAFVGDGNNVAHSLLHGCAAMGVHISVAAPEGYQPLPDVVEEARQIAKDTGAEITITTDPAEAVQQADAVYTDVWASMGQEEEKELRKQIFGSYQVDAKLMSKAKPDAVFLHCLPAYRGWEVTADVLDGPQSVVWDQAENRLHAQKALMLLLMG</sequence>
<dbReference type="NCBIfam" id="TIGR00658">
    <property type="entry name" value="orni_carb_tr"/>
    <property type="match status" value="1"/>
</dbReference>
<feature type="binding site" evidence="8">
    <location>
        <position position="116"/>
    </location>
    <ligand>
        <name>carbamoyl phosphate</name>
        <dbReference type="ChEBI" id="CHEBI:58228"/>
    </ligand>
</feature>
<dbReference type="NCBIfam" id="NF001986">
    <property type="entry name" value="PRK00779.1"/>
    <property type="match status" value="1"/>
</dbReference>
<dbReference type="Proteomes" id="UP000677436">
    <property type="component" value="Chromosome"/>
</dbReference>
<dbReference type="Pfam" id="PF02729">
    <property type="entry name" value="OTCace_N"/>
    <property type="match status" value="1"/>
</dbReference>
<evidence type="ECO:0000256" key="5">
    <source>
        <dbReference type="ARBA" id="ARBA00016634"/>
    </source>
</evidence>
<name>A0A8D5UK03_9BACL</name>
<dbReference type="Gene3D" id="3.40.50.1370">
    <property type="entry name" value="Aspartate/ornithine carbamoyltransferase"/>
    <property type="match status" value="2"/>
</dbReference>
<evidence type="ECO:0000256" key="1">
    <source>
        <dbReference type="ARBA" id="ARBA00003822"/>
    </source>
</evidence>
<evidence type="ECO:0000256" key="7">
    <source>
        <dbReference type="ARBA" id="ARBA00048772"/>
    </source>
</evidence>
<comment type="function">
    <text evidence="1">Reversibly catalyzes the transfer of the carbamoyl group from carbamoyl phosphate (CP) to the N(epsilon) atom of ornithine (ORN) to produce L-citrulline.</text>
</comment>
<feature type="binding site" evidence="8">
    <location>
        <begin position="242"/>
        <end position="243"/>
    </location>
    <ligand>
        <name>L-ornithine</name>
        <dbReference type="ChEBI" id="CHEBI:46911"/>
    </ligand>
</feature>
<reference evidence="11" key="1">
    <citation type="journal article" date="2013" name="Int. J. Syst. Evol. Microbiol.">
        <title>Polycladomyces abyssicola gen. nov., sp. nov., a thermophilic filamentous bacterium isolated from hemipelagic sediment.</title>
        <authorList>
            <person name="Tsubouchi T."/>
            <person name="Shimane Y."/>
            <person name="Mori K."/>
            <person name="Usui K."/>
            <person name="Hiraki T."/>
            <person name="Tame A."/>
            <person name="Uematsu K."/>
            <person name="Maruyama T."/>
            <person name="Hatada Y."/>
        </authorList>
    </citation>
    <scope>NUCLEOTIDE SEQUENCE</scope>
    <source>
        <strain evidence="11">JIR-001</strain>
    </source>
</reference>
<dbReference type="InterPro" id="IPR036901">
    <property type="entry name" value="Asp/Orn_carbamoylTrfase_sf"/>
</dbReference>
<dbReference type="RefSeq" id="WP_212773437.1">
    <property type="nucleotide sequence ID" value="NZ_AP024601.1"/>
</dbReference>
<dbReference type="PROSITE" id="PS00097">
    <property type="entry name" value="CARBAMOYLTRANSFERASE"/>
    <property type="match status" value="1"/>
</dbReference>
<feature type="binding site" evidence="8">
    <location>
        <position position="306"/>
    </location>
    <ligand>
        <name>carbamoyl phosphate</name>
        <dbReference type="ChEBI" id="CHEBI:58228"/>
    </ligand>
</feature>
<keyword evidence="12" id="KW-1185">Reference proteome</keyword>
<feature type="binding site" evidence="8">
    <location>
        <begin position="278"/>
        <end position="279"/>
    </location>
    <ligand>
        <name>carbamoyl phosphate</name>
        <dbReference type="ChEBI" id="CHEBI:58228"/>
    </ligand>
</feature>
<comment type="catalytic activity">
    <reaction evidence="7 8">
        <text>carbamoyl phosphate + L-ornithine = L-citrulline + phosphate + H(+)</text>
        <dbReference type="Rhea" id="RHEA:19513"/>
        <dbReference type="ChEBI" id="CHEBI:15378"/>
        <dbReference type="ChEBI" id="CHEBI:43474"/>
        <dbReference type="ChEBI" id="CHEBI:46911"/>
        <dbReference type="ChEBI" id="CHEBI:57743"/>
        <dbReference type="ChEBI" id="CHEBI:58228"/>
        <dbReference type="EC" id="2.1.3.3"/>
    </reaction>
</comment>
<dbReference type="GO" id="GO:0019240">
    <property type="term" value="P:citrulline biosynthetic process"/>
    <property type="evidence" value="ECO:0007669"/>
    <property type="project" value="TreeGrafter"/>
</dbReference>
<feature type="binding site" evidence="8">
    <location>
        <begin position="143"/>
        <end position="146"/>
    </location>
    <ligand>
        <name>carbamoyl phosphate</name>
        <dbReference type="ChEBI" id="CHEBI:58228"/>
    </ligand>
</feature>
<dbReference type="FunFam" id="3.40.50.1370:FF:000008">
    <property type="entry name" value="Ornithine carbamoyltransferase"/>
    <property type="match status" value="1"/>
</dbReference>
<dbReference type="GO" id="GO:0016597">
    <property type="term" value="F:amino acid binding"/>
    <property type="evidence" value="ECO:0007669"/>
    <property type="project" value="InterPro"/>
</dbReference>
<feature type="binding site" evidence="8">
    <location>
        <position position="92"/>
    </location>
    <ligand>
        <name>carbamoyl phosphate</name>
        <dbReference type="ChEBI" id="CHEBI:58228"/>
    </ligand>
</feature>
<proteinExistence type="inferred from homology"/>
<gene>
    <name evidence="11" type="primary">argF</name>
    <name evidence="11" type="ORF">JIR001_29650</name>
</gene>
<feature type="domain" description="Aspartate/ornithine carbamoyltransferase carbamoyl-P binding" evidence="10">
    <location>
        <begin position="16"/>
        <end position="156"/>
    </location>
</feature>
<dbReference type="EMBL" id="AP024601">
    <property type="protein sequence ID" value="BCU83182.1"/>
    <property type="molecule type" value="Genomic_DNA"/>
</dbReference>
<accession>A0A8D5UK03</accession>
<dbReference type="GO" id="GO:0004585">
    <property type="term" value="F:ornithine carbamoyltransferase activity"/>
    <property type="evidence" value="ECO:0007669"/>
    <property type="project" value="UniProtKB-UniRule"/>
</dbReference>
<dbReference type="GO" id="GO:0042450">
    <property type="term" value="P:L-arginine biosynthetic process via ornithine"/>
    <property type="evidence" value="ECO:0007669"/>
    <property type="project" value="UniProtKB-UniRule"/>
</dbReference>
<protein>
    <recommendedName>
        <fullName evidence="5 8">Ornithine carbamoyltransferase</fullName>
        <shortName evidence="8">OTCase</shortName>
        <ecNumber evidence="4 8">2.1.3.3</ecNumber>
    </recommendedName>
</protein>
<comment type="similarity">
    <text evidence="3 8">Belongs to the aspartate/ornithine carbamoyltransferase superfamily. OTCase family.</text>
</comment>
<feature type="domain" description="Aspartate/ornithine carbamoyltransferase Asp/Orn-binding" evidence="9">
    <location>
        <begin position="163"/>
        <end position="316"/>
    </location>
</feature>
<evidence type="ECO:0000256" key="4">
    <source>
        <dbReference type="ARBA" id="ARBA00013007"/>
    </source>
</evidence>
<organism evidence="11 12">
    <name type="scientific">Polycladomyces abyssicola</name>
    <dbReference type="NCBI Taxonomy" id="1125966"/>
    <lineage>
        <taxon>Bacteria</taxon>
        <taxon>Bacillati</taxon>
        <taxon>Bacillota</taxon>
        <taxon>Bacilli</taxon>
        <taxon>Bacillales</taxon>
        <taxon>Thermoactinomycetaceae</taxon>
        <taxon>Polycladomyces</taxon>
    </lineage>
</organism>
<dbReference type="InterPro" id="IPR006130">
    <property type="entry name" value="Asp/Orn_carbamoylTrfase"/>
</dbReference>
<evidence type="ECO:0000259" key="9">
    <source>
        <dbReference type="Pfam" id="PF00185"/>
    </source>
</evidence>
<evidence type="ECO:0000256" key="8">
    <source>
        <dbReference type="HAMAP-Rule" id="MF_01109"/>
    </source>
</evidence>
<feature type="binding site" evidence="8">
    <location>
        <position position="174"/>
    </location>
    <ligand>
        <name>L-ornithine</name>
        <dbReference type="ChEBI" id="CHEBI:46911"/>
    </ligand>
</feature>
<evidence type="ECO:0000259" key="10">
    <source>
        <dbReference type="Pfam" id="PF02729"/>
    </source>
</evidence>
<dbReference type="PRINTS" id="PR00102">
    <property type="entry name" value="OTCASE"/>
</dbReference>
<dbReference type="Pfam" id="PF00185">
    <property type="entry name" value="OTCace"/>
    <property type="match status" value="1"/>
</dbReference>
<feature type="binding site" evidence="8">
    <location>
        <begin position="65"/>
        <end position="68"/>
    </location>
    <ligand>
        <name>carbamoyl phosphate</name>
        <dbReference type="ChEBI" id="CHEBI:58228"/>
    </ligand>
</feature>
<dbReference type="KEGG" id="pabs:JIR001_29650"/>
<comment type="subcellular location">
    <subcellularLocation>
        <location evidence="8">Cytoplasm</location>
    </subcellularLocation>
</comment>
<evidence type="ECO:0000313" key="12">
    <source>
        <dbReference type="Proteomes" id="UP000677436"/>
    </source>
</evidence>
<dbReference type="SUPFAM" id="SSF53671">
    <property type="entry name" value="Aspartate/ornithine carbamoyltransferase"/>
    <property type="match status" value="1"/>
</dbReference>